<organism evidence="5 6">
    <name type="scientific">Flavobacterium psychroterrae</name>
    <dbReference type="NCBI Taxonomy" id="2133767"/>
    <lineage>
        <taxon>Bacteria</taxon>
        <taxon>Pseudomonadati</taxon>
        <taxon>Bacteroidota</taxon>
        <taxon>Flavobacteriia</taxon>
        <taxon>Flavobacteriales</taxon>
        <taxon>Flavobacteriaceae</taxon>
        <taxon>Flavobacterium</taxon>
    </lineage>
</organism>
<dbReference type="PANTHER" id="PTHR45339:SF1">
    <property type="entry name" value="HYBRID SIGNAL TRANSDUCTION HISTIDINE KINASE J"/>
    <property type="match status" value="1"/>
</dbReference>
<feature type="modified residue" description="4-aspartylphosphate" evidence="3">
    <location>
        <position position="55"/>
    </location>
</feature>
<proteinExistence type="predicted"/>
<keyword evidence="2" id="KW-0902">Two-component regulatory system</keyword>
<evidence type="ECO:0000313" key="6">
    <source>
        <dbReference type="Proteomes" id="UP000722625"/>
    </source>
</evidence>
<dbReference type="InterPro" id="IPR001789">
    <property type="entry name" value="Sig_transdc_resp-reg_receiver"/>
</dbReference>
<protein>
    <submittedName>
        <fullName evidence="5">Response regulator</fullName>
    </submittedName>
</protein>
<dbReference type="RefSeq" id="WP_213301224.1">
    <property type="nucleotide sequence ID" value="NZ_JAGYVZ010000012.1"/>
</dbReference>
<sequence length="121" mass="13501">MNKKRLLIIDDDSRNIFALEHTLRAKSFDCLSCLSAEEALRILSTDQNIDAILIDMMMPEMDGYDAIPLIKALPDRRSTFVIAVTAQAMIGDKEKCLDAGADDYISKPVDVDKLLLILSKI</sequence>
<keyword evidence="6" id="KW-1185">Reference proteome</keyword>
<evidence type="ECO:0000256" key="2">
    <source>
        <dbReference type="ARBA" id="ARBA00023012"/>
    </source>
</evidence>
<evidence type="ECO:0000313" key="5">
    <source>
        <dbReference type="EMBL" id="MBS7232116.1"/>
    </source>
</evidence>
<dbReference type="Gene3D" id="3.40.50.2300">
    <property type="match status" value="1"/>
</dbReference>
<dbReference type="SUPFAM" id="SSF52172">
    <property type="entry name" value="CheY-like"/>
    <property type="match status" value="1"/>
</dbReference>
<dbReference type="EMBL" id="JAGYVZ010000012">
    <property type="protein sequence ID" value="MBS7232116.1"/>
    <property type="molecule type" value="Genomic_DNA"/>
</dbReference>
<comment type="caution">
    <text evidence="5">The sequence shown here is derived from an EMBL/GenBank/DDBJ whole genome shotgun (WGS) entry which is preliminary data.</text>
</comment>
<accession>A0ABS5PEH5</accession>
<keyword evidence="1 3" id="KW-0597">Phosphoprotein</keyword>
<reference evidence="5 6" key="1">
    <citation type="journal article" date="2018" name="Int. J. Syst. Evol. Microbiol.">
        <title>Flavobacterium chryseum sp. nov. and Flavobacterium psychroterrae sp. nov., novel environmental bacteria isolated from Antarctica.</title>
        <authorList>
            <person name="Kralova S."/>
            <person name="Svec P."/>
            <person name="Busse H.J."/>
            <person name="Stankova E."/>
            <person name="Vaczi P."/>
            <person name="Sedlacek I."/>
        </authorList>
    </citation>
    <scope>NUCLEOTIDE SEQUENCE [LARGE SCALE GENOMIC DNA]</scope>
    <source>
        <strain evidence="5 6">CCM 8827</strain>
    </source>
</reference>
<evidence type="ECO:0000256" key="3">
    <source>
        <dbReference type="PROSITE-ProRule" id="PRU00169"/>
    </source>
</evidence>
<gene>
    <name evidence="5" type="ORF">KHA90_13875</name>
</gene>
<dbReference type="PROSITE" id="PS50110">
    <property type="entry name" value="RESPONSE_REGULATORY"/>
    <property type="match status" value="1"/>
</dbReference>
<evidence type="ECO:0000259" key="4">
    <source>
        <dbReference type="PROSITE" id="PS50110"/>
    </source>
</evidence>
<evidence type="ECO:0000256" key="1">
    <source>
        <dbReference type="ARBA" id="ARBA00022553"/>
    </source>
</evidence>
<name>A0ABS5PEH5_9FLAO</name>
<dbReference type="Proteomes" id="UP000722625">
    <property type="component" value="Unassembled WGS sequence"/>
</dbReference>
<dbReference type="SMART" id="SM00448">
    <property type="entry name" value="REC"/>
    <property type="match status" value="1"/>
</dbReference>
<dbReference type="Pfam" id="PF00072">
    <property type="entry name" value="Response_reg"/>
    <property type="match status" value="1"/>
</dbReference>
<dbReference type="InterPro" id="IPR011006">
    <property type="entry name" value="CheY-like_superfamily"/>
</dbReference>
<dbReference type="CDD" id="cd17546">
    <property type="entry name" value="REC_hyHK_CKI1_RcsC-like"/>
    <property type="match status" value="1"/>
</dbReference>
<feature type="domain" description="Response regulatory" evidence="4">
    <location>
        <begin position="5"/>
        <end position="121"/>
    </location>
</feature>
<dbReference type="PANTHER" id="PTHR45339">
    <property type="entry name" value="HYBRID SIGNAL TRANSDUCTION HISTIDINE KINASE J"/>
    <property type="match status" value="1"/>
</dbReference>